<reference evidence="3 4" key="1">
    <citation type="journal article" date="2021" name="Elife">
        <title>Chloroplast acquisition without the gene transfer in kleptoplastic sea slugs, Plakobranchus ocellatus.</title>
        <authorList>
            <person name="Maeda T."/>
            <person name="Takahashi S."/>
            <person name="Yoshida T."/>
            <person name="Shimamura S."/>
            <person name="Takaki Y."/>
            <person name="Nagai Y."/>
            <person name="Toyoda A."/>
            <person name="Suzuki Y."/>
            <person name="Arimoto A."/>
            <person name="Ishii H."/>
            <person name="Satoh N."/>
            <person name="Nishiyama T."/>
            <person name="Hasebe M."/>
            <person name="Maruyama T."/>
            <person name="Minagawa J."/>
            <person name="Obokata J."/>
            <person name="Shigenobu S."/>
        </authorList>
    </citation>
    <scope>NUCLEOTIDE SEQUENCE [LARGE SCALE GENOMIC DNA]</scope>
</reference>
<comment type="caution">
    <text evidence="3">The sequence shown here is derived from an EMBL/GenBank/DDBJ whole genome shotgun (WGS) entry which is preliminary data.</text>
</comment>
<accession>A0AAV3ZIJ0</accession>
<evidence type="ECO:0000256" key="1">
    <source>
        <dbReference type="SAM" id="Phobius"/>
    </source>
</evidence>
<gene>
    <name evidence="3" type="ORF">PoB_002197000</name>
</gene>
<keyword evidence="2" id="KW-0732">Signal</keyword>
<evidence type="ECO:0000256" key="2">
    <source>
        <dbReference type="SAM" id="SignalP"/>
    </source>
</evidence>
<feature type="chain" id="PRO_5043517415" evidence="2">
    <location>
        <begin position="23"/>
        <end position="69"/>
    </location>
</feature>
<dbReference type="Proteomes" id="UP000735302">
    <property type="component" value="Unassembled WGS sequence"/>
</dbReference>
<feature type="signal peptide" evidence="2">
    <location>
        <begin position="1"/>
        <end position="22"/>
    </location>
</feature>
<keyword evidence="1" id="KW-1133">Transmembrane helix</keyword>
<dbReference type="EMBL" id="BLXT01002514">
    <property type="protein sequence ID" value="GFN95464.1"/>
    <property type="molecule type" value="Genomic_DNA"/>
</dbReference>
<feature type="transmembrane region" description="Helical" evidence="1">
    <location>
        <begin position="42"/>
        <end position="64"/>
    </location>
</feature>
<sequence>MEKNQTLLVVLCLALLTSPLLAAPVEKILKEDEEVKHVEKRVFGIFVLGVAAFVGAGAALDYTANKIYN</sequence>
<evidence type="ECO:0000313" key="3">
    <source>
        <dbReference type="EMBL" id="GFN95464.1"/>
    </source>
</evidence>
<keyword evidence="1" id="KW-0472">Membrane</keyword>
<proteinExistence type="predicted"/>
<keyword evidence="4" id="KW-1185">Reference proteome</keyword>
<evidence type="ECO:0000313" key="4">
    <source>
        <dbReference type="Proteomes" id="UP000735302"/>
    </source>
</evidence>
<dbReference type="AlphaFoldDB" id="A0AAV3ZIJ0"/>
<protein>
    <submittedName>
        <fullName evidence="3">Uncharacterized protein</fullName>
    </submittedName>
</protein>
<organism evidence="3 4">
    <name type="scientific">Plakobranchus ocellatus</name>
    <dbReference type="NCBI Taxonomy" id="259542"/>
    <lineage>
        <taxon>Eukaryota</taxon>
        <taxon>Metazoa</taxon>
        <taxon>Spiralia</taxon>
        <taxon>Lophotrochozoa</taxon>
        <taxon>Mollusca</taxon>
        <taxon>Gastropoda</taxon>
        <taxon>Heterobranchia</taxon>
        <taxon>Euthyneura</taxon>
        <taxon>Panpulmonata</taxon>
        <taxon>Sacoglossa</taxon>
        <taxon>Placobranchoidea</taxon>
        <taxon>Plakobranchidae</taxon>
        <taxon>Plakobranchus</taxon>
    </lineage>
</organism>
<name>A0AAV3ZIJ0_9GAST</name>
<keyword evidence="1" id="KW-0812">Transmembrane</keyword>